<evidence type="ECO:0000313" key="1">
    <source>
        <dbReference type="EMBL" id="MFD0752053.1"/>
    </source>
</evidence>
<name>A0ABW2Z1U7_9SPHI</name>
<gene>
    <name evidence="1" type="ORF">ACFQZS_18000</name>
</gene>
<sequence>MPISGTDFEELVKPFFKTLFNEMGFTVIQVRKQNSGTQNGFDISILFLDGNEQKREIFIECKYYTTVALDWSEIFAKQIQLEASNHVPTAFIALSPLRNLSNIDHNIQAKATKMFRCPVEFWTPDKDIENMFALDEDVYKKVFNKAKCDVIVDKEKEVKRIKAMVDLLIQQKDILDYSNVIRIAESDKQPSEDQNLVTTLDEKLNAIFEDSDPNRISYHKTRADYKVYLESLVDVNSDLRQNILNWEENMRLKAARLTHNFVLDDTYTPQKFFHDFFIEAEKEILSFYKDWELKGDKDKLLHGLVFELAAQCPLDWRKNGAN</sequence>
<proteinExistence type="predicted"/>
<dbReference type="Proteomes" id="UP001596958">
    <property type="component" value="Unassembled WGS sequence"/>
</dbReference>
<reference evidence="2" key="1">
    <citation type="journal article" date="2019" name="Int. J. Syst. Evol. Microbiol.">
        <title>The Global Catalogue of Microorganisms (GCM) 10K type strain sequencing project: providing services to taxonomists for standard genome sequencing and annotation.</title>
        <authorList>
            <consortium name="The Broad Institute Genomics Platform"/>
            <consortium name="The Broad Institute Genome Sequencing Center for Infectious Disease"/>
            <person name="Wu L."/>
            <person name="Ma J."/>
        </authorList>
    </citation>
    <scope>NUCLEOTIDE SEQUENCE [LARGE SCALE GENOMIC DNA]</scope>
    <source>
        <strain evidence="2">CCUG 63418</strain>
    </source>
</reference>
<evidence type="ECO:0008006" key="3">
    <source>
        <dbReference type="Google" id="ProtNLM"/>
    </source>
</evidence>
<comment type="caution">
    <text evidence="1">The sequence shown here is derived from an EMBL/GenBank/DDBJ whole genome shotgun (WGS) entry which is preliminary data.</text>
</comment>
<dbReference type="RefSeq" id="WP_377102385.1">
    <property type="nucleotide sequence ID" value="NZ_JBHTHU010000022.1"/>
</dbReference>
<evidence type="ECO:0000313" key="2">
    <source>
        <dbReference type="Proteomes" id="UP001596958"/>
    </source>
</evidence>
<keyword evidence="2" id="KW-1185">Reference proteome</keyword>
<accession>A0ABW2Z1U7</accession>
<organism evidence="1 2">
    <name type="scientific">Mucilaginibacter calamicampi</name>
    <dbReference type="NCBI Taxonomy" id="1302352"/>
    <lineage>
        <taxon>Bacteria</taxon>
        <taxon>Pseudomonadati</taxon>
        <taxon>Bacteroidota</taxon>
        <taxon>Sphingobacteriia</taxon>
        <taxon>Sphingobacteriales</taxon>
        <taxon>Sphingobacteriaceae</taxon>
        <taxon>Mucilaginibacter</taxon>
    </lineage>
</organism>
<protein>
    <recommendedName>
        <fullName evidence="3">Restriction endonuclease</fullName>
    </recommendedName>
</protein>
<dbReference type="EMBL" id="JBHTHU010000022">
    <property type="protein sequence ID" value="MFD0752053.1"/>
    <property type="molecule type" value="Genomic_DNA"/>
</dbReference>